<accession>A0A1M5PW84</accession>
<evidence type="ECO:0000313" key="2">
    <source>
        <dbReference type="Proteomes" id="UP000184074"/>
    </source>
</evidence>
<dbReference type="AlphaFoldDB" id="A0A1M5PW84"/>
<reference evidence="1 2" key="1">
    <citation type="submission" date="2016-11" db="EMBL/GenBank/DDBJ databases">
        <authorList>
            <person name="Jaros S."/>
            <person name="Januszkiewicz K."/>
            <person name="Wedrychowicz H."/>
        </authorList>
    </citation>
    <scope>NUCLEOTIDE SEQUENCE [LARGE SCALE GENOMIC DNA]</scope>
    <source>
        <strain evidence="1 2">DSM 28715</strain>
    </source>
</reference>
<evidence type="ECO:0000313" key="1">
    <source>
        <dbReference type="EMBL" id="SHH05719.1"/>
    </source>
</evidence>
<gene>
    <name evidence="1" type="ORF">SAMN05444003_1870</name>
</gene>
<organism evidence="1 2">
    <name type="scientific">Cognatiyoonia sediminum</name>
    <dbReference type="NCBI Taxonomy" id="1508389"/>
    <lineage>
        <taxon>Bacteria</taxon>
        <taxon>Pseudomonadati</taxon>
        <taxon>Pseudomonadota</taxon>
        <taxon>Alphaproteobacteria</taxon>
        <taxon>Rhodobacterales</taxon>
        <taxon>Paracoccaceae</taxon>
        <taxon>Cognatiyoonia</taxon>
    </lineage>
</organism>
<sequence>MRTFRAHSLGRVYIVSKSSIVGGRGGKLVAEALDGSDYISFNIYRLKAQTELFPCEMSSAKVTEFVLGIDPASVRLQSV</sequence>
<protein>
    <submittedName>
        <fullName evidence="1">Uncharacterized protein</fullName>
    </submittedName>
</protein>
<dbReference type="Proteomes" id="UP000184074">
    <property type="component" value="Unassembled WGS sequence"/>
</dbReference>
<name>A0A1M5PW84_9RHOB</name>
<dbReference type="STRING" id="1508389.SAMN05444003_1870"/>
<dbReference type="RefSeq" id="WP_242649034.1">
    <property type="nucleotide sequence ID" value="NZ_FQXB01000002.1"/>
</dbReference>
<keyword evidence="2" id="KW-1185">Reference proteome</keyword>
<dbReference type="EMBL" id="FQXB01000002">
    <property type="protein sequence ID" value="SHH05719.1"/>
    <property type="molecule type" value="Genomic_DNA"/>
</dbReference>
<proteinExistence type="predicted"/>